<dbReference type="PANTHER" id="PTHR43280:SF27">
    <property type="entry name" value="TRANSCRIPTIONAL REGULATOR MTLR"/>
    <property type="match status" value="1"/>
</dbReference>
<gene>
    <name evidence="5" type="ORF">GGD46_001410</name>
</gene>
<dbReference type="SMART" id="SM00342">
    <property type="entry name" value="HTH_ARAC"/>
    <property type="match status" value="1"/>
</dbReference>
<evidence type="ECO:0000256" key="2">
    <source>
        <dbReference type="ARBA" id="ARBA00023125"/>
    </source>
</evidence>
<proteinExistence type="predicted"/>
<protein>
    <submittedName>
        <fullName evidence="5">AraC-like DNA-binding protein</fullName>
    </submittedName>
</protein>
<dbReference type="InterPro" id="IPR009057">
    <property type="entry name" value="Homeodomain-like_sf"/>
</dbReference>
<evidence type="ECO:0000313" key="5">
    <source>
        <dbReference type="EMBL" id="MBB6484144.1"/>
    </source>
</evidence>
<dbReference type="InterPro" id="IPR018060">
    <property type="entry name" value="HTH_AraC"/>
</dbReference>
<dbReference type="EMBL" id="JACHBG010000002">
    <property type="protein sequence ID" value="MBB6484144.1"/>
    <property type="molecule type" value="Genomic_DNA"/>
</dbReference>
<keyword evidence="2 5" id="KW-0238">DNA-binding</keyword>
<dbReference type="PROSITE" id="PS01124">
    <property type="entry name" value="HTH_ARAC_FAMILY_2"/>
    <property type="match status" value="1"/>
</dbReference>
<dbReference type="CDD" id="cd06976">
    <property type="entry name" value="cupin_MtlR-like_N"/>
    <property type="match status" value="1"/>
</dbReference>
<comment type="caution">
    <text evidence="5">The sequence shown here is derived from an EMBL/GenBank/DDBJ whole genome shotgun (WGS) entry which is preliminary data.</text>
</comment>
<evidence type="ECO:0000256" key="1">
    <source>
        <dbReference type="ARBA" id="ARBA00023015"/>
    </source>
</evidence>
<dbReference type="AlphaFoldDB" id="A0A7X0INB2"/>
<dbReference type="PANTHER" id="PTHR43280">
    <property type="entry name" value="ARAC-FAMILY TRANSCRIPTIONAL REGULATOR"/>
    <property type="match status" value="1"/>
</dbReference>
<evidence type="ECO:0000256" key="3">
    <source>
        <dbReference type="ARBA" id="ARBA00023163"/>
    </source>
</evidence>
<organism evidence="5 6">
    <name type="scientific">Rhizobium lusitanum</name>
    <dbReference type="NCBI Taxonomy" id="293958"/>
    <lineage>
        <taxon>Bacteria</taxon>
        <taxon>Pseudomonadati</taxon>
        <taxon>Pseudomonadota</taxon>
        <taxon>Alphaproteobacteria</taxon>
        <taxon>Hyphomicrobiales</taxon>
        <taxon>Rhizobiaceae</taxon>
        <taxon>Rhizobium/Agrobacterium group</taxon>
        <taxon>Rhizobium</taxon>
    </lineage>
</organism>
<accession>A0A7X0INB2</accession>
<name>A0A7X0INB2_9HYPH</name>
<keyword evidence="3" id="KW-0804">Transcription</keyword>
<dbReference type="SUPFAM" id="SSF46689">
    <property type="entry name" value="Homeodomain-like"/>
    <property type="match status" value="2"/>
</dbReference>
<feature type="domain" description="HTH araC/xylS-type" evidence="4">
    <location>
        <begin position="185"/>
        <end position="283"/>
    </location>
</feature>
<dbReference type="SUPFAM" id="SSF51182">
    <property type="entry name" value="RmlC-like cupins"/>
    <property type="match status" value="1"/>
</dbReference>
<sequence>MRPYLEVLSRPPEASWSMLNRRLDDCIPFQWHHHPEFELTLTLNSIGQRFIGDHSGEYEDGDLVLVGPNLPHSWASRAKIEEKKPHIALVLWFHRDWLLQMTGGAVEFRPVEAMLRRGDNGLHFSNDVAAAVRPAFETIFEKPPVERLLSLLGILVTVAEDRQAMPLASTPAQAPDARESRERIDRVLTHMHLHYAHAISLGELADIAALSVSGLHRMFRRHTGVAISDYLMRMRIGDACARLSSTEQAIHHISDAVGYASLANFNRQFKALKGMTPREYRAMFVSR</sequence>
<reference evidence="5 6" key="1">
    <citation type="submission" date="2020-08" db="EMBL/GenBank/DDBJ databases">
        <title>Genomic Encyclopedia of Type Strains, Phase IV (KMG-V): Genome sequencing to study the core and pangenomes of soil and plant-associated prokaryotes.</title>
        <authorList>
            <person name="Whitman W."/>
        </authorList>
    </citation>
    <scope>NUCLEOTIDE SEQUENCE [LARGE SCALE GENOMIC DNA]</scope>
    <source>
        <strain evidence="5 6">SEMIA 4060</strain>
    </source>
</reference>
<dbReference type="Gene3D" id="1.10.10.60">
    <property type="entry name" value="Homeodomain-like"/>
    <property type="match status" value="2"/>
</dbReference>
<dbReference type="GO" id="GO:0043565">
    <property type="term" value="F:sequence-specific DNA binding"/>
    <property type="evidence" value="ECO:0007669"/>
    <property type="project" value="InterPro"/>
</dbReference>
<dbReference type="InterPro" id="IPR011051">
    <property type="entry name" value="RmlC_Cupin_sf"/>
</dbReference>
<dbReference type="GO" id="GO:0003700">
    <property type="term" value="F:DNA-binding transcription factor activity"/>
    <property type="evidence" value="ECO:0007669"/>
    <property type="project" value="InterPro"/>
</dbReference>
<dbReference type="Proteomes" id="UP000565576">
    <property type="component" value="Unassembled WGS sequence"/>
</dbReference>
<dbReference type="RefSeq" id="WP_184702989.1">
    <property type="nucleotide sequence ID" value="NZ_JACHBG010000002.1"/>
</dbReference>
<keyword evidence="1" id="KW-0805">Transcription regulation</keyword>
<evidence type="ECO:0000259" key="4">
    <source>
        <dbReference type="PROSITE" id="PS01124"/>
    </source>
</evidence>
<evidence type="ECO:0000313" key="6">
    <source>
        <dbReference type="Proteomes" id="UP000565576"/>
    </source>
</evidence>
<dbReference type="Pfam" id="PF12833">
    <property type="entry name" value="HTH_18"/>
    <property type="match status" value="1"/>
</dbReference>